<dbReference type="Proteomes" id="UP000018731">
    <property type="component" value="Unassembled WGS sequence"/>
</dbReference>
<feature type="transmembrane region" description="Helical" evidence="2">
    <location>
        <begin position="29"/>
        <end position="51"/>
    </location>
</feature>
<reference evidence="4 5" key="1">
    <citation type="journal article" date="2014" name="Genome Announc.">
        <title>Draft genome sequences of six enterohepatic helicobacter species isolated from humans and one from rhesus macaques.</title>
        <authorList>
            <person name="Shen Z."/>
            <person name="Sheh A."/>
            <person name="Young S.K."/>
            <person name="Abouelliel A."/>
            <person name="Ward D.V."/>
            <person name="Earl A.M."/>
            <person name="Fox J.G."/>
        </authorList>
    </citation>
    <scope>NUCLEOTIDE SEQUENCE [LARGE SCALE GENOMIC DNA]</scope>
    <source>
        <strain evidence="4 5">MIT 99-5501</strain>
    </source>
</reference>
<dbReference type="PATRIC" id="fig|1357400.3.peg.601"/>
<dbReference type="PANTHER" id="PTHR21666:SF289">
    <property type="entry name" value="L-ALA--D-GLU ENDOPEPTIDASE"/>
    <property type="match status" value="1"/>
</dbReference>
<evidence type="ECO:0000259" key="3">
    <source>
        <dbReference type="Pfam" id="PF01551"/>
    </source>
</evidence>
<dbReference type="FunFam" id="2.70.70.10:FF:000006">
    <property type="entry name" value="M23 family peptidase"/>
    <property type="match status" value="1"/>
</dbReference>
<organism evidence="4 5">
    <name type="scientific">Helicobacter macacae MIT 99-5501</name>
    <dbReference type="NCBI Taxonomy" id="1357400"/>
    <lineage>
        <taxon>Bacteria</taxon>
        <taxon>Pseudomonadati</taxon>
        <taxon>Campylobacterota</taxon>
        <taxon>Epsilonproteobacteria</taxon>
        <taxon>Campylobacterales</taxon>
        <taxon>Helicobacteraceae</taxon>
        <taxon>Helicobacter</taxon>
    </lineage>
</organism>
<dbReference type="InterPro" id="IPR011055">
    <property type="entry name" value="Dup_hybrid_motif"/>
</dbReference>
<evidence type="ECO:0000313" key="4">
    <source>
        <dbReference type="EMBL" id="ETD25111.1"/>
    </source>
</evidence>
<dbReference type="RefSeq" id="WP_023927130.1">
    <property type="nucleotide sequence ID" value="NZ_KI669454.1"/>
</dbReference>
<dbReference type="Gene3D" id="2.70.70.10">
    <property type="entry name" value="Glucose Permease (Domain IIA)"/>
    <property type="match status" value="1"/>
</dbReference>
<evidence type="ECO:0000256" key="2">
    <source>
        <dbReference type="SAM" id="Phobius"/>
    </source>
</evidence>
<evidence type="ECO:0000313" key="5">
    <source>
        <dbReference type="Proteomes" id="UP000018731"/>
    </source>
</evidence>
<keyword evidence="5" id="KW-1185">Reference proteome</keyword>
<dbReference type="eggNOG" id="COG0739">
    <property type="taxonomic scope" value="Bacteria"/>
</dbReference>
<sequence>MNFDERLVLMITSKDGSRFINVSIFFRQLSLYVLLFFLSSMFFIAISLGVFRAEIKNIDEKTSLIKERNETMLLGNAALYEEINQRMEEITIASDKVGSLEEQIGVNNVPNEELLERINVASITGAQKAFFMKFIPNGNPLGNNFFGLAGAFGPRFHPLIGEWKQHTGLDLAAPIGTSVYATADGVVDFADSGYNGGYGKLVKITHSFGFKTYYAHLSSVLIQAGTFVKKGQLIAKSGNTGVSTGPHLHYEVRFLDNPIQPMNFVQWDMKNFDFIFTKERSIEWQSLLATINNLME</sequence>
<keyword evidence="1" id="KW-0732">Signal</keyword>
<dbReference type="SUPFAM" id="SSF51261">
    <property type="entry name" value="Duplicated hybrid motif"/>
    <property type="match status" value="1"/>
</dbReference>
<comment type="caution">
    <text evidence="4">The sequence shown here is derived from an EMBL/GenBank/DDBJ whole genome shotgun (WGS) entry which is preliminary data.</text>
</comment>
<gene>
    <name evidence="4" type="ORF">HMPREF2086_00446</name>
</gene>
<accession>V8CEF2</accession>
<dbReference type="STRING" id="1357400.HMPREF2086_00446"/>
<keyword evidence="2" id="KW-0812">Transmembrane</keyword>
<dbReference type="EMBL" id="AZJI01000001">
    <property type="protein sequence ID" value="ETD25111.1"/>
    <property type="molecule type" value="Genomic_DNA"/>
</dbReference>
<dbReference type="PANTHER" id="PTHR21666">
    <property type="entry name" value="PEPTIDASE-RELATED"/>
    <property type="match status" value="1"/>
</dbReference>
<dbReference type="Pfam" id="PF01551">
    <property type="entry name" value="Peptidase_M23"/>
    <property type="match status" value="1"/>
</dbReference>
<evidence type="ECO:0000256" key="1">
    <source>
        <dbReference type="ARBA" id="ARBA00022729"/>
    </source>
</evidence>
<dbReference type="OrthoDB" id="9815245at2"/>
<dbReference type="HOGENOM" id="CLU_029425_2_3_7"/>
<proteinExistence type="predicted"/>
<keyword evidence="2" id="KW-1133">Transmembrane helix</keyword>
<dbReference type="CDD" id="cd12797">
    <property type="entry name" value="M23_peptidase"/>
    <property type="match status" value="1"/>
</dbReference>
<name>V8CEF2_9HELI</name>
<dbReference type="GO" id="GO:0004222">
    <property type="term" value="F:metalloendopeptidase activity"/>
    <property type="evidence" value="ECO:0007669"/>
    <property type="project" value="TreeGrafter"/>
</dbReference>
<feature type="domain" description="M23ase beta-sheet core" evidence="3">
    <location>
        <begin position="165"/>
        <end position="261"/>
    </location>
</feature>
<keyword evidence="2" id="KW-0472">Membrane</keyword>
<dbReference type="AlphaFoldDB" id="V8CEF2"/>
<dbReference type="InterPro" id="IPR016047">
    <property type="entry name" value="M23ase_b-sheet_dom"/>
</dbReference>
<dbReference type="InterPro" id="IPR050570">
    <property type="entry name" value="Cell_wall_metabolism_enzyme"/>
</dbReference>
<protein>
    <recommendedName>
        <fullName evidence="3">M23ase beta-sheet core domain-containing protein</fullName>
    </recommendedName>
</protein>